<gene>
    <name evidence="3" type="ORF">ENS31_09860</name>
</gene>
<dbReference type="PANTHER" id="PTHR36842">
    <property type="entry name" value="PROTEIN TOLB HOMOLOG"/>
    <property type="match status" value="1"/>
</dbReference>
<sequence>MMKLKFTATMFLLLIINVVAQTEPVKITGSIEDICMNPTISPNGELVAFTKAGYRGIWIYKFSDNSINQITDEIAAGFAMQWSPDSKFIVSRPAYYDGPIRYNAVKIYNVESAEAVQLSDYGTKMPSLPRWSDYNEKVFIVTNNEIENFSTGLTASLEQKKNFPKLLVYLTTDDKIGVTDLKTNTTKILEPLPGKKCMNLSVSPDYQRITFEVYGGNLYSMKIDGTELTDLGKGYRAKWMSDSQHLIYMITEDDGHQFTSSDIYTIKFDGTDKRNVTNTIDKIELSPSASLVDNKIVFEVFDEGSIYFMNLE</sequence>
<proteinExistence type="predicted"/>
<evidence type="ECO:0000259" key="2">
    <source>
        <dbReference type="Pfam" id="PF16472"/>
    </source>
</evidence>
<dbReference type="EMBL" id="DSUJ01000008">
    <property type="protein sequence ID" value="HFI91815.1"/>
    <property type="molecule type" value="Genomic_DNA"/>
</dbReference>
<protein>
    <recommendedName>
        <fullName evidence="2">Prolow-density lipoprotein receptor-related protein 1-like beta-propeller domain-containing protein</fullName>
    </recommendedName>
</protein>
<dbReference type="Gene3D" id="2.120.10.30">
    <property type="entry name" value="TolB, C-terminal domain"/>
    <property type="match status" value="2"/>
</dbReference>
<dbReference type="PANTHER" id="PTHR36842:SF1">
    <property type="entry name" value="PROTEIN TOLB"/>
    <property type="match status" value="1"/>
</dbReference>
<evidence type="ECO:0000256" key="1">
    <source>
        <dbReference type="SAM" id="SignalP"/>
    </source>
</evidence>
<keyword evidence="1" id="KW-0732">Signal</keyword>
<organism evidence="3">
    <name type="scientific">Ignavibacterium album</name>
    <dbReference type="NCBI Taxonomy" id="591197"/>
    <lineage>
        <taxon>Bacteria</taxon>
        <taxon>Pseudomonadati</taxon>
        <taxon>Ignavibacteriota</taxon>
        <taxon>Ignavibacteria</taxon>
        <taxon>Ignavibacteriales</taxon>
        <taxon>Ignavibacteriaceae</taxon>
        <taxon>Ignavibacterium</taxon>
    </lineage>
</organism>
<comment type="caution">
    <text evidence="3">The sequence shown here is derived from an EMBL/GenBank/DDBJ whole genome shotgun (WGS) entry which is preliminary data.</text>
</comment>
<dbReference type="InterPro" id="IPR032485">
    <property type="entry name" value="LRP1-like_beta_prop"/>
</dbReference>
<feature type="signal peptide" evidence="1">
    <location>
        <begin position="1"/>
        <end position="20"/>
    </location>
</feature>
<dbReference type="SUPFAM" id="SSF82171">
    <property type="entry name" value="DPP6 N-terminal domain-like"/>
    <property type="match status" value="1"/>
</dbReference>
<name>A0A7V2ZKX9_9BACT</name>
<dbReference type="InterPro" id="IPR011042">
    <property type="entry name" value="6-blade_b-propeller_TolB-like"/>
</dbReference>
<feature type="domain" description="Prolow-density lipoprotein receptor-related protein 1-like beta-propeller" evidence="2">
    <location>
        <begin position="172"/>
        <end position="309"/>
    </location>
</feature>
<feature type="chain" id="PRO_5031222295" description="Prolow-density lipoprotein receptor-related protein 1-like beta-propeller domain-containing protein" evidence="1">
    <location>
        <begin position="21"/>
        <end position="312"/>
    </location>
</feature>
<dbReference type="AlphaFoldDB" id="A0A7V2ZKX9"/>
<dbReference type="Pfam" id="PF16472">
    <property type="entry name" value="DUF5050"/>
    <property type="match status" value="1"/>
</dbReference>
<accession>A0A7V2ZKX9</accession>
<reference evidence="3" key="1">
    <citation type="journal article" date="2020" name="mSystems">
        <title>Genome- and Community-Level Interaction Insights into Carbon Utilization and Element Cycling Functions of Hydrothermarchaeota in Hydrothermal Sediment.</title>
        <authorList>
            <person name="Zhou Z."/>
            <person name="Liu Y."/>
            <person name="Xu W."/>
            <person name="Pan J."/>
            <person name="Luo Z.H."/>
            <person name="Li M."/>
        </authorList>
    </citation>
    <scope>NUCLEOTIDE SEQUENCE [LARGE SCALE GENOMIC DNA]</scope>
    <source>
        <strain evidence="3">SpSt-479</strain>
    </source>
</reference>
<evidence type="ECO:0000313" key="3">
    <source>
        <dbReference type="EMBL" id="HFI91815.1"/>
    </source>
</evidence>